<dbReference type="InterPro" id="IPR013154">
    <property type="entry name" value="ADH-like_N"/>
</dbReference>
<dbReference type="SUPFAM" id="SSF50129">
    <property type="entry name" value="GroES-like"/>
    <property type="match status" value="1"/>
</dbReference>
<evidence type="ECO:0000313" key="6">
    <source>
        <dbReference type="Proteomes" id="UP000298213"/>
    </source>
</evidence>
<evidence type="ECO:0000313" key="5">
    <source>
        <dbReference type="EMBL" id="TFI59573.1"/>
    </source>
</evidence>
<dbReference type="GO" id="GO:0003960">
    <property type="term" value="F:quinone reductase (NADPH) activity"/>
    <property type="evidence" value="ECO:0007669"/>
    <property type="project" value="InterPro"/>
</dbReference>
<reference evidence="5 6" key="1">
    <citation type="submission" date="2019-03" db="EMBL/GenBank/DDBJ databases">
        <title>Genome sequence of Sphingomonas sp. 17J27-24.</title>
        <authorList>
            <person name="Kim M."/>
            <person name="Maeng S."/>
            <person name="Sathiyaraj S."/>
        </authorList>
    </citation>
    <scope>NUCLEOTIDE SEQUENCE [LARGE SCALE GENOMIC DNA]</scope>
    <source>
        <strain evidence="5 6">17J27-24</strain>
    </source>
</reference>
<evidence type="ECO:0000256" key="1">
    <source>
        <dbReference type="ARBA" id="ARBA00022857"/>
    </source>
</evidence>
<dbReference type="InterPro" id="IPR047618">
    <property type="entry name" value="QOR-like"/>
</dbReference>
<feature type="domain" description="Enoyl reductase (ER)" evidence="4">
    <location>
        <begin position="5"/>
        <end position="316"/>
    </location>
</feature>
<keyword evidence="2" id="KW-0560">Oxidoreductase</keyword>
<dbReference type="EMBL" id="SPDV01000007">
    <property type="protein sequence ID" value="TFI59573.1"/>
    <property type="molecule type" value="Genomic_DNA"/>
</dbReference>
<dbReference type="SMART" id="SM00829">
    <property type="entry name" value="PKS_ER"/>
    <property type="match status" value="1"/>
</dbReference>
<dbReference type="GO" id="GO:0070402">
    <property type="term" value="F:NADPH binding"/>
    <property type="evidence" value="ECO:0007669"/>
    <property type="project" value="TreeGrafter"/>
</dbReference>
<dbReference type="InterPro" id="IPR020843">
    <property type="entry name" value="ER"/>
</dbReference>
<gene>
    <name evidence="5" type="ORF">E2493_04955</name>
</gene>
<organism evidence="5 6">
    <name type="scientific">Sphingomonas parva</name>
    <dbReference type="NCBI Taxonomy" id="2555898"/>
    <lineage>
        <taxon>Bacteria</taxon>
        <taxon>Pseudomonadati</taxon>
        <taxon>Pseudomonadota</taxon>
        <taxon>Alphaproteobacteria</taxon>
        <taxon>Sphingomonadales</taxon>
        <taxon>Sphingomonadaceae</taxon>
        <taxon>Sphingomonas</taxon>
    </lineage>
</organism>
<accession>A0A4Y8ZU63</accession>
<dbReference type="Pfam" id="PF00107">
    <property type="entry name" value="ADH_zinc_N"/>
    <property type="match status" value="1"/>
</dbReference>
<dbReference type="Gene3D" id="3.90.180.10">
    <property type="entry name" value="Medium-chain alcohol dehydrogenases, catalytic domain"/>
    <property type="match status" value="1"/>
</dbReference>
<feature type="compositionally biased region" description="Basic and acidic residues" evidence="3">
    <location>
        <begin position="1"/>
        <end position="16"/>
    </location>
</feature>
<dbReference type="Pfam" id="PF08240">
    <property type="entry name" value="ADH_N"/>
    <property type="match status" value="1"/>
</dbReference>
<feature type="region of interest" description="Disordered" evidence="3">
    <location>
        <begin position="1"/>
        <end position="22"/>
    </location>
</feature>
<dbReference type="Gene3D" id="3.40.50.720">
    <property type="entry name" value="NAD(P)-binding Rossmann-like Domain"/>
    <property type="match status" value="1"/>
</dbReference>
<evidence type="ECO:0000256" key="3">
    <source>
        <dbReference type="SAM" id="MobiDB-lite"/>
    </source>
</evidence>
<dbReference type="InterPro" id="IPR011032">
    <property type="entry name" value="GroES-like_sf"/>
</dbReference>
<sequence length="318" mass="32875">MRETGGPEILAAEHIDPPSPGPGQVLVRHEAIGLNYIDTYHRSGLYKVPLPSGLGNEAAGIVEAVGEGVTEFREGNRIGYFTGPLGAYSTHRVVDAARLVKLPEALTAEQAAATMLKGTTAEYLIERCARVSPGDNVLVHAAAGGVGSILVPWLKSVGATVIAHAGDSRKAAIARELGADHALCCPLDELAAEVRVLTGGKGVEVVLDGVGAASWPASLGSVARRGLVVTYGNASGAVPPFTALDLLSAGSIFVTRPTLGDYCATPDEMRASAARLFEMIDKGVVQVRIGATFPLLEAADAHRAIESRATTGSTVLLP</sequence>
<keyword evidence="6" id="KW-1185">Reference proteome</keyword>
<dbReference type="PANTHER" id="PTHR48106:SF13">
    <property type="entry name" value="QUINONE OXIDOREDUCTASE-RELATED"/>
    <property type="match status" value="1"/>
</dbReference>
<dbReference type="InterPro" id="IPR013149">
    <property type="entry name" value="ADH-like_C"/>
</dbReference>
<comment type="caution">
    <text evidence="5">The sequence shown here is derived from an EMBL/GenBank/DDBJ whole genome shotgun (WGS) entry which is preliminary data.</text>
</comment>
<dbReference type="PANTHER" id="PTHR48106">
    <property type="entry name" value="QUINONE OXIDOREDUCTASE PIG3-RELATED"/>
    <property type="match status" value="1"/>
</dbReference>
<dbReference type="AlphaFoldDB" id="A0A4Y8ZU63"/>
<evidence type="ECO:0000256" key="2">
    <source>
        <dbReference type="ARBA" id="ARBA00023002"/>
    </source>
</evidence>
<dbReference type="InterPro" id="IPR036291">
    <property type="entry name" value="NAD(P)-bd_dom_sf"/>
</dbReference>
<evidence type="ECO:0000259" key="4">
    <source>
        <dbReference type="SMART" id="SM00829"/>
    </source>
</evidence>
<dbReference type="Proteomes" id="UP000298213">
    <property type="component" value="Unassembled WGS sequence"/>
</dbReference>
<dbReference type="SUPFAM" id="SSF51735">
    <property type="entry name" value="NAD(P)-binding Rossmann-fold domains"/>
    <property type="match status" value="1"/>
</dbReference>
<name>A0A4Y8ZU63_9SPHN</name>
<dbReference type="GO" id="GO:0035925">
    <property type="term" value="F:mRNA 3'-UTR AU-rich region binding"/>
    <property type="evidence" value="ECO:0007669"/>
    <property type="project" value="TreeGrafter"/>
</dbReference>
<proteinExistence type="predicted"/>
<dbReference type="CDD" id="cd05286">
    <property type="entry name" value="QOR2"/>
    <property type="match status" value="1"/>
</dbReference>
<protein>
    <submittedName>
        <fullName evidence="5">Quinone oxidoreductase</fullName>
    </submittedName>
</protein>
<keyword evidence="1" id="KW-0521">NADP</keyword>
<dbReference type="OrthoDB" id="9805883at2"/>
<dbReference type="GO" id="GO:0005829">
    <property type="term" value="C:cytosol"/>
    <property type="evidence" value="ECO:0007669"/>
    <property type="project" value="TreeGrafter"/>
</dbReference>